<dbReference type="Pfam" id="PF13424">
    <property type="entry name" value="TPR_12"/>
    <property type="match status" value="3"/>
</dbReference>
<dbReference type="Proteomes" id="UP001447516">
    <property type="component" value="Unassembled WGS sequence"/>
</dbReference>
<protein>
    <submittedName>
        <fullName evidence="3">FxSxx-COOH system tetratricopeptide repeat protein</fullName>
    </submittedName>
</protein>
<dbReference type="EMBL" id="JBDJAW010000015">
    <property type="protein sequence ID" value="MEN3537370.1"/>
    <property type="molecule type" value="Genomic_DNA"/>
</dbReference>
<evidence type="ECO:0000259" key="2">
    <source>
        <dbReference type="Pfam" id="PF25000"/>
    </source>
</evidence>
<dbReference type="Pfam" id="PF13374">
    <property type="entry name" value="TPR_10"/>
    <property type="match status" value="1"/>
</dbReference>
<sequence length="1310" mass="144926">MADMDDSRQPRTRDGQIVTFYSYKGGTGRTMALANVAWILASNGKRVLVADWDLDSPGLYRFYQPFIDISVAGEPGIVDLIRSYEWAARRALPAEGKPADARARLRRVIQEQARVRPYVFSLDWSFPEGGVLDYLPRGRQNLDYTRTVSAMDWDLFFDVLHGADFFDELRADMRRDYDYVLIDSRTGLSDVADICTMHLPDVLVDCFTLSNQGILGGAQVARTVQERMLSRDIRILPVPMRVDQAEMDKMEVGRAFAFHAFRGLPAGLTDAGRQEYWSAVEVPYQAFYAYEEILAVFGDPPGKPGSLRSAYERLTARLTDGAVSAMPYLDEAVRLRTRQRFIRKPPNEILLDYLPEDQAWAEWIGGVLTAAGLTVRDPLDEADNDQWSESLASVLAVVTPAYIKKVRGILSPRQPAYAVYTASARPVAPLSSATAAFLADLPESEAVAQLLEMVDMGAPPPARTLGARYPGTAPRIFEAPAKNKLFTGREDILRHIRDELRENGTAVMRPLTILGSGGMGKTQIAMEYAHRFAGAYDLVWWVDCEQPQFVDASLADLVARMRGPAADGLAPTTAEVVPAVRQALGQGEFARRWLLVFDNADDVESITPFLPGGSGHVLITSRNREWEHQSHPVQVDVFSREESVSHLLRRVGETPVSAAEAGNVAEALGDLPLAVAAAGAWLAETNISVDAYLDQLRAQPLRAISQSRLADYPESLSKAWDLSLDKLRDRSAAAARLFELCSVMAPNIAVDLLYSRAMVELLRPLDPTLAESQDITRLVRELNRLALIKNDTRARRIHVHLMLQAVAQERMTEEERAAARRDVQGVLAAARPEKDVDDPANWPRYRMIWPHLEPVRAAHSAQESVRTLLIDRLRYVWLRGDLQQAEEFGRSTAAVWEDMLAAESDRDAAIRLERQLLHLRFNLGNIIRGLGRFEEARAMNESTLADQRRVLGNHRHTLLTAGSLAADLRALGDYAGSLAIEEETYRVWRATHGVDEPGTLSSGNNLAASHRVNGRFREALQLDEETLAQRRSVLGTAHPFTLFSAVNLCRDLLEAGDYDDAAARMAKTVAECNEHLGSGSPVSMNAQVVYAMALRATGALETSEERFREAWALLRRRFGDDNLDTLTCRLGRALTLLGLDRADDAEREIEEVLEIYRSRLGEDHPHTLVCRLNLANALHQRGDQDKALAEAGAAAAGFSAKLGPGHPYHLAAKAAEAAMLADAGRLEHAAAIMEDTLDRMSGSLGPRHPDTMRCQANLLLVRERLGSTDGAAERETLLGQLAAVLGDDHPTVTTLRAGRLVSRTLDPQPF</sequence>
<evidence type="ECO:0000313" key="3">
    <source>
        <dbReference type="EMBL" id="MEN3537370.1"/>
    </source>
</evidence>
<organism evidence="3 4">
    <name type="scientific">Microbispora maris</name>
    <dbReference type="NCBI Taxonomy" id="3144104"/>
    <lineage>
        <taxon>Bacteria</taxon>
        <taxon>Bacillati</taxon>
        <taxon>Actinomycetota</taxon>
        <taxon>Actinomycetes</taxon>
        <taxon>Streptosporangiales</taxon>
        <taxon>Streptosporangiaceae</taxon>
        <taxon>Microbispora</taxon>
    </lineage>
</organism>
<dbReference type="NCBIfam" id="NF047398">
    <property type="entry name" value="AAA_KGGVGR"/>
    <property type="match status" value="1"/>
</dbReference>
<dbReference type="SUPFAM" id="SSF52540">
    <property type="entry name" value="P-loop containing nucleoside triphosphate hydrolases"/>
    <property type="match status" value="2"/>
</dbReference>
<gene>
    <name evidence="3" type="primary">fxsT</name>
    <name evidence="3" type="ORF">AAH991_19820</name>
</gene>
<dbReference type="Pfam" id="PF25000">
    <property type="entry name" value="DUF7779"/>
    <property type="match status" value="1"/>
</dbReference>
<evidence type="ECO:0000259" key="1">
    <source>
        <dbReference type="Pfam" id="PF00931"/>
    </source>
</evidence>
<accession>A0ABV0AQ18</accession>
<proteinExistence type="predicted"/>
<name>A0ABV0AQ18_9ACTN</name>
<dbReference type="InterPro" id="IPR027417">
    <property type="entry name" value="P-loop_NTPase"/>
</dbReference>
<dbReference type="RefSeq" id="WP_346227342.1">
    <property type="nucleotide sequence ID" value="NZ_JBDJAW010000015.1"/>
</dbReference>
<dbReference type="PANTHER" id="PTHR46082">
    <property type="entry name" value="ATP/GTP-BINDING PROTEIN-RELATED"/>
    <property type="match status" value="1"/>
</dbReference>
<keyword evidence="4" id="KW-1185">Reference proteome</keyword>
<feature type="domain" description="NB-ARC" evidence="1">
    <location>
        <begin position="490"/>
        <end position="650"/>
    </location>
</feature>
<dbReference type="InterPro" id="IPR053137">
    <property type="entry name" value="NLR-like"/>
</dbReference>
<dbReference type="InterPro" id="IPR056681">
    <property type="entry name" value="DUF7779"/>
</dbReference>
<dbReference type="NCBIfam" id="NF040586">
    <property type="entry name" value="FxSxx_TPR"/>
    <property type="match status" value="1"/>
</dbReference>
<dbReference type="PANTHER" id="PTHR46082:SF6">
    <property type="entry name" value="AAA+ ATPASE DOMAIN-CONTAINING PROTEIN-RELATED"/>
    <property type="match status" value="1"/>
</dbReference>
<dbReference type="InterPro" id="IPR011990">
    <property type="entry name" value="TPR-like_helical_dom_sf"/>
</dbReference>
<dbReference type="Gene3D" id="3.40.50.300">
    <property type="entry name" value="P-loop containing nucleotide triphosphate hydrolases"/>
    <property type="match status" value="2"/>
</dbReference>
<dbReference type="InterPro" id="IPR002182">
    <property type="entry name" value="NB-ARC"/>
</dbReference>
<dbReference type="Gene3D" id="1.25.40.10">
    <property type="entry name" value="Tetratricopeptide repeat domain"/>
    <property type="match status" value="3"/>
</dbReference>
<reference evidence="3 4" key="1">
    <citation type="submission" date="2024-05" db="EMBL/GenBank/DDBJ databases">
        <title>Microbispora sp.ZYX-F-249.</title>
        <authorList>
            <person name="Xie H."/>
        </authorList>
    </citation>
    <scope>NUCLEOTIDE SEQUENCE [LARGE SCALE GENOMIC DNA]</scope>
    <source>
        <strain evidence="3 4">ZYX-F-249</strain>
    </source>
</reference>
<dbReference type="Pfam" id="PF00931">
    <property type="entry name" value="NB-ARC"/>
    <property type="match status" value="1"/>
</dbReference>
<dbReference type="SUPFAM" id="SSF48452">
    <property type="entry name" value="TPR-like"/>
    <property type="match status" value="3"/>
</dbReference>
<feature type="domain" description="DUF7779" evidence="2">
    <location>
        <begin position="729"/>
        <end position="815"/>
    </location>
</feature>
<evidence type="ECO:0000313" key="4">
    <source>
        <dbReference type="Proteomes" id="UP001447516"/>
    </source>
</evidence>
<comment type="caution">
    <text evidence="3">The sequence shown here is derived from an EMBL/GenBank/DDBJ whole genome shotgun (WGS) entry which is preliminary data.</text>
</comment>